<dbReference type="Proteomes" id="UP000198211">
    <property type="component" value="Unassembled WGS sequence"/>
</dbReference>
<evidence type="ECO:0000313" key="2">
    <source>
        <dbReference type="Proteomes" id="UP000198211"/>
    </source>
</evidence>
<evidence type="ECO:0000313" key="1">
    <source>
        <dbReference type="EMBL" id="OWY97411.1"/>
    </source>
</evidence>
<dbReference type="AlphaFoldDB" id="A0A225UWU1"/>
<keyword evidence="2" id="KW-1185">Reference proteome</keyword>
<dbReference type="EMBL" id="NBNE01010490">
    <property type="protein sequence ID" value="OWY97411.1"/>
    <property type="molecule type" value="Genomic_DNA"/>
</dbReference>
<name>A0A225UWU1_9STRA</name>
<accession>A0A225UWU1</accession>
<protein>
    <submittedName>
        <fullName evidence="1">Yokozuna</fullName>
    </submittedName>
</protein>
<gene>
    <name evidence="1" type="ORF">PHMEG_00032065</name>
</gene>
<organism evidence="1 2">
    <name type="scientific">Phytophthora megakarya</name>
    <dbReference type="NCBI Taxonomy" id="4795"/>
    <lineage>
        <taxon>Eukaryota</taxon>
        <taxon>Sar</taxon>
        <taxon>Stramenopiles</taxon>
        <taxon>Oomycota</taxon>
        <taxon>Peronosporomycetes</taxon>
        <taxon>Peronosporales</taxon>
        <taxon>Peronosporaceae</taxon>
        <taxon>Phytophthora</taxon>
    </lineage>
</organism>
<reference evidence="2" key="1">
    <citation type="submission" date="2017-03" db="EMBL/GenBank/DDBJ databases">
        <title>Phytopthora megakarya and P. palmivora, two closely related causual agents of cacao black pod achieved similar genome size and gene model numbers by different mechanisms.</title>
        <authorList>
            <person name="Ali S."/>
            <person name="Shao J."/>
            <person name="Larry D.J."/>
            <person name="Kronmiller B."/>
            <person name="Shen D."/>
            <person name="Strem M.D."/>
            <person name="Melnick R.L."/>
            <person name="Guiltinan M.J."/>
            <person name="Tyler B.M."/>
            <person name="Meinhardt L.W."/>
            <person name="Bailey B.A."/>
        </authorList>
    </citation>
    <scope>NUCLEOTIDE SEQUENCE [LARGE SCALE GENOMIC DNA]</scope>
    <source>
        <strain evidence="2">zdho120</strain>
    </source>
</reference>
<proteinExistence type="predicted"/>
<sequence length="53" mass="6042">MVSFPIVDEGTPERPTVQVFQFFVGSLLRISRCTMSDITFAVHRITLPVHMHP</sequence>
<comment type="caution">
    <text evidence="1">The sequence shown here is derived from an EMBL/GenBank/DDBJ whole genome shotgun (WGS) entry which is preliminary data.</text>
</comment>